<feature type="transmembrane region" description="Helical" evidence="10">
    <location>
        <begin position="320"/>
        <end position="341"/>
    </location>
</feature>
<keyword evidence="3 8" id="KW-0812">Transmembrane</keyword>
<reference evidence="11 12" key="1">
    <citation type="journal article" date="2013" name="Genome Biol.">
        <title>The genome sequence of the most widely cultivated cacao type and its use to identify candidate genes regulating pod color.</title>
        <authorList>
            <person name="Motamayor J.C."/>
            <person name="Mockaitis K."/>
            <person name="Schmutz J."/>
            <person name="Haiminen N."/>
            <person name="Iii D.L."/>
            <person name="Cornejo O."/>
            <person name="Findley S.D."/>
            <person name="Zheng P."/>
            <person name="Utro F."/>
            <person name="Royaert S."/>
            <person name="Saski C."/>
            <person name="Jenkins J."/>
            <person name="Podicheti R."/>
            <person name="Zhao M."/>
            <person name="Scheffler B.E."/>
            <person name="Stack J.C."/>
            <person name="Feltus F.A."/>
            <person name="Mustiga G.M."/>
            <person name="Amores F."/>
            <person name="Phillips W."/>
            <person name="Marelli J.P."/>
            <person name="May G.D."/>
            <person name="Shapiro H."/>
            <person name="Ma J."/>
            <person name="Bustamante C.D."/>
            <person name="Schnell R.J."/>
            <person name="Main D."/>
            <person name="Gilbert D."/>
            <person name="Parida L."/>
            <person name="Kuhn D.N."/>
        </authorList>
    </citation>
    <scope>NUCLEOTIDE SEQUENCE [LARGE SCALE GENOMIC DNA]</scope>
    <source>
        <strain evidence="12">cv. Matina 1-6</strain>
    </source>
</reference>
<evidence type="ECO:0000256" key="7">
    <source>
        <dbReference type="ARBA" id="ARBA00023265"/>
    </source>
</evidence>
<evidence type="ECO:0000256" key="1">
    <source>
        <dbReference type="ARBA" id="ARBA00004141"/>
    </source>
</evidence>
<feature type="transmembrane region" description="Helical" evidence="10">
    <location>
        <begin position="295"/>
        <end position="314"/>
    </location>
</feature>
<gene>
    <name evidence="8" type="primary">MLO</name>
    <name evidence="11" type="ORF">TCM_008249</name>
</gene>
<protein>
    <recommendedName>
        <fullName evidence="8">MLO-like protein</fullName>
    </recommendedName>
</protein>
<dbReference type="Pfam" id="PF03094">
    <property type="entry name" value="Mlo"/>
    <property type="match status" value="1"/>
</dbReference>
<comment type="subcellular location">
    <subcellularLocation>
        <location evidence="1 8">Membrane</location>
        <topology evidence="1 8">Multi-pass membrane protein</topology>
    </subcellularLocation>
</comment>
<evidence type="ECO:0000256" key="2">
    <source>
        <dbReference type="ARBA" id="ARBA00006574"/>
    </source>
</evidence>
<sequence>MQGRISLLSPCSRLVVKIIRDMDRGNSLEHTPTWAVSLVCLFISLISFTIETVLHYLTKLLKRRKRKSLYRALAKMKTEMMKMGFISFLLAISEAPISKICVTEAIANSLLPCKDPEEFIEPALSTENQIPGSSESSTTLSVEYDEQESYCEAKGMVSLISREGVMQLNIFISVLAVFHILYCVLTMSLGLVKMKRWKTWEEETRTLEYQIANDPMRFRLTRQTSFGQRHLKLWSNHFLLLWPVCFIRQFSGSASKADYFTLRNAFILANVAEGSNFNFQKFLGRAFDNDFEQVVGIRFWIWIFCILFIFFNAHRFYNHYWLPFLPLVIILIVGTKLQVIITKMCVESHKNSSVVRGSFHVKPGDELFWFGRPKWLLHLLQLVLIQNSFQLAFFAWTLYEYGLRSCFNQGTEDFAIRIVMGVFMQLLCGYLTLPLYALVTQMGSSMNSAIFTESVVRGLKHWHHKAKVSLSRDESTSTKNSPNSSLPDTINALVMAAKNEHPISAISYSCNEITEDDVQPSTTSTPTSEISKEKATPKTTTRGSYDGEISFGSSWRQPEPGNGIGEISPAIEGDTSSSMLTKSDEQHMNMS</sequence>
<organism evidence="11 12">
    <name type="scientific">Theobroma cacao</name>
    <name type="common">Cacao</name>
    <name type="synonym">Cocoa</name>
    <dbReference type="NCBI Taxonomy" id="3641"/>
    <lineage>
        <taxon>Eukaryota</taxon>
        <taxon>Viridiplantae</taxon>
        <taxon>Streptophyta</taxon>
        <taxon>Embryophyta</taxon>
        <taxon>Tracheophyta</taxon>
        <taxon>Spermatophyta</taxon>
        <taxon>Magnoliopsida</taxon>
        <taxon>eudicotyledons</taxon>
        <taxon>Gunneridae</taxon>
        <taxon>Pentapetalae</taxon>
        <taxon>rosids</taxon>
        <taxon>malvids</taxon>
        <taxon>Malvales</taxon>
        <taxon>Malvaceae</taxon>
        <taxon>Byttnerioideae</taxon>
        <taxon>Theobroma</taxon>
    </lineage>
</organism>
<dbReference type="GO" id="GO:0005516">
    <property type="term" value="F:calmodulin binding"/>
    <property type="evidence" value="ECO:0007669"/>
    <property type="project" value="UniProtKB-KW"/>
</dbReference>
<accession>A0A061E5B1</accession>
<evidence type="ECO:0000256" key="10">
    <source>
        <dbReference type="SAM" id="Phobius"/>
    </source>
</evidence>
<evidence type="ECO:0000313" key="12">
    <source>
        <dbReference type="Proteomes" id="UP000026915"/>
    </source>
</evidence>
<evidence type="ECO:0000256" key="9">
    <source>
        <dbReference type="SAM" id="MobiDB-lite"/>
    </source>
</evidence>
<dbReference type="Gramene" id="EOX99546">
    <property type="protein sequence ID" value="EOX99546"/>
    <property type="gene ID" value="TCM_008249"/>
</dbReference>
<dbReference type="GO" id="GO:0006952">
    <property type="term" value="P:defense response"/>
    <property type="evidence" value="ECO:0007669"/>
    <property type="project" value="UniProtKB-KW"/>
</dbReference>
<feature type="transmembrane region" description="Helical" evidence="10">
    <location>
        <begin position="34"/>
        <end position="57"/>
    </location>
</feature>
<dbReference type="OMA" id="GIRFWIW"/>
<keyword evidence="12" id="KW-1185">Reference proteome</keyword>
<evidence type="ECO:0000313" key="11">
    <source>
        <dbReference type="EMBL" id="EOX99546.1"/>
    </source>
</evidence>
<evidence type="ECO:0000256" key="3">
    <source>
        <dbReference type="ARBA" id="ARBA00022692"/>
    </source>
</evidence>
<dbReference type="PANTHER" id="PTHR31942">
    <property type="entry name" value="MLO-LIKE PROTEIN 1"/>
    <property type="match status" value="1"/>
</dbReference>
<keyword evidence="5 8" id="KW-1133">Transmembrane helix</keyword>
<feature type="transmembrane region" description="Helical" evidence="10">
    <location>
        <begin position="375"/>
        <end position="399"/>
    </location>
</feature>
<dbReference type="InterPro" id="IPR004326">
    <property type="entry name" value="Mlo"/>
</dbReference>
<dbReference type="eggNOG" id="ENOG502QQVW">
    <property type="taxonomic scope" value="Eukaryota"/>
</dbReference>
<comment type="domain">
    <text evidence="8">The C-terminus contains a calmodulin-binding domain, which binds calmodulin in a calcium-dependent fashion.</text>
</comment>
<keyword evidence="6 8" id="KW-0472">Membrane</keyword>
<feature type="transmembrane region" description="Helical" evidence="10">
    <location>
        <begin position="414"/>
        <end position="439"/>
    </location>
</feature>
<evidence type="ECO:0000256" key="4">
    <source>
        <dbReference type="ARBA" id="ARBA00022821"/>
    </source>
</evidence>
<keyword evidence="4 8" id="KW-0611">Plant defense</keyword>
<feature type="transmembrane region" description="Helical" evidence="10">
    <location>
        <begin position="170"/>
        <end position="192"/>
    </location>
</feature>
<dbReference type="Proteomes" id="UP000026915">
    <property type="component" value="Chromosome 2"/>
</dbReference>
<dbReference type="InParanoid" id="A0A061E5B1"/>
<feature type="compositionally biased region" description="Basic and acidic residues" evidence="9">
    <location>
        <begin position="582"/>
        <end position="591"/>
    </location>
</feature>
<dbReference type="EMBL" id="CM001880">
    <property type="protein sequence ID" value="EOX99546.1"/>
    <property type="molecule type" value="Genomic_DNA"/>
</dbReference>
<dbReference type="AlphaFoldDB" id="A0A061E5B1"/>
<keyword evidence="8" id="KW-0112">Calmodulin-binding</keyword>
<keyword evidence="7 8" id="KW-0568">Pathogenesis-related protein</keyword>
<dbReference type="HOGENOM" id="CLU_024720_1_0_1"/>
<evidence type="ECO:0000256" key="8">
    <source>
        <dbReference type="RuleBase" id="RU280816"/>
    </source>
</evidence>
<feature type="region of interest" description="Disordered" evidence="9">
    <location>
        <begin position="516"/>
        <end position="591"/>
    </location>
</feature>
<evidence type="ECO:0000256" key="5">
    <source>
        <dbReference type="ARBA" id="ARBA00022989"/>
    </source>
</evidence>
<name>A0A061E5B1_THECC</name>
<evidence type="ECO:0000256" key="6">
    <source>
        <dbReference type="ARBA" id="ARBA00023136"/>
    </source>
</evidence>
<comment type="similarity">
    <text evidence="2 8">Belongs to the MLO family.</text>
</comment>
<feature type="transmembrane region" description="Helical" evidence="10">
    <location>
        <begin position="85"/>
        <end position="107"/>
    </location>
</feature>
<dbReference type="GO" id="GO:0016020">
    <property type="term" value="C:membrane"/>
    <property type="evidence" value="ECO:0007669"/>
    <property type="project" value="UniProtKB-SubCell"/>
</dbReference>
<comment type="function">
    <text evidence="8">May be involved in modulation of pathogen defense and leaf cell death.</text>
</comment>
<dbReference type="PANTHER" id="PTHR31942:SF57">
    <property type="entry name" value="MLO-LIKE PROTEIN"/>
    <property type="match status" value="1"/>
</dbReference>
<proteinExistence type="inferred from homology"/>